<feature type="repeat" description="TPR" evidence="3">
    <location>
        <begin position="217"/>
        <end position="250"/>
    </location>
</feature>
<comment type="caution">
    <text evidence="5">The sequence shown here is derived from an EMBL/GenBank/DDBJ whole genome shotgun (WGS) entry which is preliminary data.</text>
</comment>
<dbReference type="InterPro" id="IPR000160">
    <property type="entry name" value="GGDEF_dom"/>
</dbReference>
<dbReference type="InterPro" id="IPR050469">
    <property type="entry name" value="Diguanylate_Cyclase"/>
</dbReference>
<dbReference type="InterPro" id="IPR043128">
    <property type="entry name" value="Rev_trsase/Diguanyl_cyclase"/>
</dbReference>
<accession>A0ABP9BYK7</accession>
<evidence type="ECO:0000259" key="4">
    <source>
        <dbReference type="PROSITE" id="PS50887"/>
    </source>
</evidence>
<gene>
    <name evidence="5" type="ORF">GCM10023307_30690</name>
</gene>
<evidence type="ECO:0000313" key="6">
    <source>
        <dbReference type="Proteomes" id="UP001499959"/>
    </source>
</evidence>
<evidence type="ECO:0000256" key="2">
    <source>
        <dbReference type="ARBA" id="ARBA00034247"/>
    </source>
</evidence>
<dbReference type="SUPFAM" id="SSF48452">
    <property type="entry name" value="TPR-like"/>
    <property type="match status" value="2"/>
</dbReference>
<evidence type="ECO:0000256" key="3">
    <source>
        <dbReference type="PROSITE-ProRule" id="PRU00339"/>
    </source>
</evidence>
<dbReference type="PROSITE" id="PS50887">
    <property type="entry name" value="GGDEF"/>
    <property type="match status" value="1"/>
</dbReference>
<dbReference type="PANTHER" id="PTHR45138:SF9">
    <property type="entry name" value="DIGUANYLATE CYCLASE DGCM-RELATED"/>
    <property type="match status" value="1"/>
</dbReference>
<dbReference type="PROSITE" id="PS50005">
    <property type="entry name" value="TPR"/>
    <property type="match status" value="1"/>
</dbReference>
<organism evidence="5 6">
    <name type="scientific">Lysobacter hankyongensis</name>
    <dbReference type="NCBI Taxonomy" id="1176535"/>
    <lineage>
        <taxon>Bacteria</taxon>
        <taxon>Pseudomonadati</taxon>
        <taxon>Pseudomonadota</taxon>
        <taxon>Gammaproteobacteria</taxon>
        <taxon>Lysobacterales</taxon>
        <taxon>Lysobacteraceae</taxon>
        <taxon>Lysobacter</taxon>
    </lineage>
</organism>
<dbReference type="Gene3D" id="1.25.40.10">
    <property type="entry name" value="Tetratricopeptide repeat domain"/>
    <property type="match status" value="2"/>
</dbReference>
<evidence type="ECO:0000313" key="5">
    <source>
        <dbReference type="EMBL" id="GAA4801948.1"/>
    </source>
</evidence>
<dbReference type="InterPro" id="IPR011990">
    <property type="entry name" value="TPR-like_helical_dom_sf"/>
</dbReference>
<keyword evidence="3" id="KW-0802">TPR repeat</keyword>
<dbReference type="NCBIfam" id="TIGR00254">
    <property type="entry name" value="GGDEF"/>
    <property type="match status" value="1"/>
</dbReference>
<dbReference type="EMBL" id="BAABJE010000017">
    <property type="protein sequence ID" value="GAA4801948.1"/>
    <property type="molecule type" value="Genomic_DNA"/>
</dbReference>
<reference evidence="6" key="1">
    <citation type="journal article" date="2019" name="Int. J. Syst. Evol. Microbiol.">
        <title>The Global Catalogue of Microorganisms (GCM) 10K type strain sequencing project: providing services to taxonomists for standard genome sequencing and annotation.</title>
        <authorList>
            <consortium name="The Broad Institute Genomics Platform"/>
            <consortium name="The Broad Institute Genome Sequencing Center for Infectious Disease"/>
            <person name="Wu L."/>
            <person name="Ma J."/>
        </authorList>
    </citation>
    <scope>NUCLEOTIDE SEQUENCE [LARGE SCALE GENOMIC DNA]</scope>
    <source>
        <strain evidence="6">JCM 18204</strain>
    </source>
</reference>
<keyword evidence="6" id="KW-1185">Reference proteome</keyword>
<name>A0ABP9BYK7_9GAMM</name>
<dbReference type="CDD" id="cd01949">
    <property type="entry name" value="GGDEF"/>
    <property type="match status" value="1"/>
</dbReference>
<dbReference type="EC" id="2.7.7.65" evidence="1"/>
<comment type="catalytic activity">
    <reaction evidence="2">
        <text>2 GTP = 3',3'-c-di-GMP + 2 diphosphate</text>
        <dbReference type="Rhea" id="RHEA:24898"/>
        <dbReference type="ChEBI" id="CHEBI:33019"/>
        <dbReference type="ChEBI" id="CHEBI:37565"/>
        <dbReference type="ChEBI" id="CHEBI:58805"/>
        <dbReference type="EC" id="2.7.7.65"/>
    </reaction>
</comment>
<dbReference type="Proteomes" id="UP001499959">
    <property type="component" value="Unassembled WGS sequence"/>
</dbReference>
<dbReference type="InterPro" id="IPR029787">
    <property type="entry name" value="Nucleotide_cyclase"/>
</dbReference>
<dbReference type="SMART" id="SM00028">
    <property type="entry name" value="TPR"/>
    <property type="match status" value="6"/>
</dbReference>
<feature type="domain" description="GGDEF" evidence="4">
    <location>
        <begin position="481"/>
        <end position="611"/>
    </location>
</feature>
<dbReference type="PANTHER" id="PTHR45138">
    <property type="entry name" value="REGULATORY COMPONENTS OF SENSORY TRANSDUCTION SYSTEM"/>
    <property type="match status" value="1"/>
</dbReference>
<evidence type="ECO:0000256" key="1">
    <source>
        <dbReference type="ARBA" id="ARBA00012528"/>
    </source>
</evidence>
<proteinExistence type="predicted"/>
<dbReference type="Pfam" id="PF13424">
    <property type="entry name" value="TPR_12"/>
    <property type="match status" value="1"/>
</dbReference>
<sequence length="611" mass="66429">MCLTGWAQAQGPSEAEVRALLARVEAEVEIDPRRALATARSASALARRSGDLALLREAEIEACDALALVDAPAAIAEADRGLEVARKADDSKSAAGFHSCRGYALDLHGKPAEAALEYEAAVDAAERAESKSALADALAMRGESRHYHGRYDDAIADLNRAHALTVELGLRSGQRYSLNAIANVYSDENVGEYDKAIAYYRQLLRQDQAAGFRRGEATAHFNIAAALEMKNELDAALAEYRRAMEIDTELDNRAAVAESERSIGALLTKQGKAGEALPWIDRAMARFVESGDDESIARCRLTRARALLAVGRQREAAADLGAAERHFRANANPRYLVKVYETLADVHAASGEWRQAYEASMAYRAAQTQLERRAREEQTSRLRVQFDTAKKEQENRALLIENAHRGEALRNAERVRSLQRLTILLGAALFVLLGATALQQLNRGRRLKRLAMTDELTGLPNRRGILDFLDRALNDARATGTPLAVVAFDIDHFKRINDMHGHHGGDRALRSIAEIVLRGLPEGARVGRMGGEEFLAVLPGTDEAHAHALAETLREAVSGAGFEGFAPGERVTISLGLAGAGAGEDVETLLRRADGALYRAKHEGRDRTVAG</sequence>
<dbReference type="Pfam" id="PF00990">
    <property type="entry name" value="GGDEF"/>
    <property type="match status" value="1"/>
</dbReference>
<dbReference type="SMART" id="SM00267">
    <property type="entry name" value="GGDEF"/>
    <property type="match status" value="1"/>
</dbReference>
<dbReference type="InterPro" id="IPR019734">
    <property type="entry name" value="TPR_rpt"/>
</dbReference>
<dbReference type="SUPFAM" id="SSF55073">
    <property type="entry name" value="Nucleotide cyclase"/>
    <property type="match status" value="1"/>
</dbReference>
<protein>
    <recommendedName>
        <fullName evidence="1">diguanylate cyclase</fullName>
        <ecNumber evidence="1">2.7.7.65</ecNumber>
    </recommendedName>
</protein>
<dbReference type="Gene3D" id="3.30.70.270">
    <property type="match status" value="1"/>
</dbReference>